<dbReference type="CDD" id="cd06171">
    <property type="entry name" value="Sigma70_r4"/>
    <property type="match status" value="1"/>
</dbReference>
<dbReference type="Gene3D" id="1.10.1740.10">
    <property type="match status" value="1"/>
</dbReference>
<dbReference type="PANTHER" id="PTHR43133:SF8">
    <property type="entry name" value="RNA POLYMERASE SIGMA FACTOR HI_1459-RELATED"/>
    <property type="match status" value="1"/>
</dbReference>
<reference evidence="8 9" key="1">
    <citation type="submission" date="2018-06" db="EMBL/GenBank/DDBJ databases">
        <authorList>
            <consortium name="Pathogen Informatics"/>
            <person name="Doyle S."/>
        </authorList>
    </citation>
    <scope>NUCLEOTIDE SEQUENCE [LARGE SCALE GENOMIC DNA]</scope>
    <source>
        <strain evidence="8 9">NCTC13100</strain>
    </source>
</reference>
<dbReference type="GO" id="GO:0016987">
    <property type="term" value="F:sigma factor activity"/>
    <property type="evidence" value="ECO:0007669"/>
    <property type="project" value="UniProtKB-KW"/>
</dbReference>
<dbReference type="Pfam" id="PF04542">
    <property type="entry name" value="Sigma70_r2"/>
    <property type="match status" value="1"/>
</dbReference>
<feature type="domain" description="RNA polymerase sigma factor 70 region 4 type 2" evidence="7">
    <location>
        <begin position="124"/>
        <end position="174"/>
    </location>
</feature>
<evidence type="ECO:0000313" key="8">
    <source>
        <dbReference type="EMBL" id="SUB78222.1"/>
    </source>
</evidence>
<evidence type="ECO:0000259" key="7">
    <source>
        <dbReference type="Pfam" id="PF08281"/>
    </source>
</evidence>
<dbReference type="EMBL" id="UGTI01000001">
    <property type="protein sequence ID" value="SUB78222.1"/>
    <property type="molecule type" value="Genomic_DNA"/>
</dbReference>
<keyword evidence="2" id="KW-0805">Transcription regulation</keyword>
<accession>A0A379DJ98</accession>
<dbReference type="InterPro" id="IPR039425">
    <property type="entry name" value="RNA_pol_sigma-70-like"/>
</dbReference>
<proteinExistence type="inferred from homology"/>
<dbReference type="InterPro" id="IPR014284">
    <property type="entry name" value="RNA_pol_sigma-70_dom"/>
</dbReference>
<dbReference type="SUPFAM" id="SSF88659">
    <property type="entry name" value="Sigma3 and sigma4 domains of RNA polymerase sigma factors"/>
    <property type="match status" value="1"/>
</dbReference>
<dbReference type="GO" id="GO:0003677">
    <property type="term" value="F:DNA binding"/>
    <property type="evidence" value="ECO:0007669"/>
    <property type="project" value="UniProtKB-KW"/>
</dbReference>
<dbReference type="NCBIfam" id="TIGR02937">
    <property type="entry name" value="sigma70-ECF"/>
    <property type="match status" value="1"/>
</dbReference>
<dbReference type="SUPFAM" id="SSF88946">
    <property type="entry name" value="Sigma2 domain of RNA polymerase sigma factors"/>
    <property type="match status" value="1"/>
</dbReference>
<dbReference type="GO" id="GO:0006352">
    <property type="term" value="P:DNA-templated transcription initiation"/>
    <property type="evidence" value="ECO:0007669"/>
    <property type="project" value="InterPro"/>
</dbReference>
<keyword evidence="4" id="KW-0238">DNA-binding</keyword>
<dbReference type="RefSeq" id="WP_018360624.1">
    <property type="nucleotide sequence ID" value="NZ_UGTI01000001.1"/>
</dbReference>
<dbReference type="InterPro" id="IPR007627">
    <property type="entry name" value="RNA_pol_sigma70_r2"/>
</dbReference>
<dbReference type="AlphaFoldDB" id="A0A379DJ98"/>
<evidence type="ECO:0000259" key="6">
    <source>
        <dbReference type="Pfam" id="PF04542"/>
    </source>
</evidence>
<keyword evidence="5" id="KW-0804">Transcription</keyword>
<keyword evidence="3" id="KW-0731">Sigma factor</keyword>
<dbReference type="Pfam" id="PF08281">
    <property type="entry name" value="Sigma70_r4_2"/>
    <property type="match status" value="1"/>
</dbReference>
<protein>
    <submittedName>
        <fullName evidence="8">Sigma-24</fullName>
    </submittedName>
</protein>
<evidence type="ECO:0000256" key="5">
    <source>
        <dbReference type="ARBA" id="ARBA00023163"/>
    </source>
</evidence>
<dbReference type="InterPro" id="IPR013249">
    <property type="entry name" value="RNA_pol_sigma70_r4_t2"/>
</dbReference>
<evidence type="ECO:0000313" key="9">
    <source>
        <dbReference type="Proteomes" id="UP000254263"/>
    </source>
</evidence>
<dbReference type="InterPro" id="IPR036388">
    <property type="entry name" value="WH-like_DNA-bd_sf"/>
</dbReference>
<evidence type="ECO:0000256" key="4">
    <source>
        <dbReference type="ARBA" id="ARBA00023125"/>
    </source>
</evidence>
<feature type="domain" description="RNA polymerase sigma-70 region 2" evidence="6">
    <location>
        <begin position="27"/>
        <end position="93"/>
    </location>
</feature>
<evidence type="ECO:0000256" key="2">
    <source>
        <dbReference type="ARBA" id="ARBA00023015"/>
    </source>
</evidence>
<dbReference type="Proteomes" id="UP000254263">
    <property type="component" value="Unassembled WGS sequence"/>
</dbReference>
<organism evidence="8 9">
    <name type="scientific">Porphyromonas macacae</name>
    <dbReference type="NCBI Taxonomy" id="28115"/>
    <lineage>
        <taxon>Bacteria</taxon>
        <taxon>Pseudomonadati</taxon>
        <taxon>Bacteroidota</taxon>
        <taxon>Bacteroidia</taxon>
        <taxon>Bacteroidales</taxon>
        <taxon>Porphyromonadaceae</taxon>
        <taxon>Porphyromonas</taxon>
    </lineage>
</organism>
<dbReference type="InterPro" id="IPR013325">
    <property type="entry name" value="RNA_pol_sigma_r2"/>
</dbReference>
<gene>
    <name evidence="8" type="primary">rpoE_3</name>
    <name evidence="8" type="ORF">NCTC13100_01375</name>
</gene>
<dbReference type="PANTHER" id="PTHR43133">
    <property type="entry name" value="RNA POLYMERASE ECF-TYPE SIGMA FACTO"/>
    <property type="match status" value="1"/>
</dbReference>
<evidence type="ECO:0000256" key="1">
    <source>
        <dbReference type="ARBA" id="ARBA00010641"/>
    </source>
</evidence>
<evidence type="ECO:0000256" key="3">
    <source>
        <dbReference type="ARBA" id="ARBA00023082"/>
    </source>
</evidence>
<dbReference type="InterPro" id="IPR013324">
    <property type="entry name" value="RNA_pol_sigma_r3/r4-like"/>
</dbReference>
<sequence length="185" mass="21596">MNKSDILSDEACIMRVIEGDTEAFGLLVARYNNRLLNWLLPLVDDRLDAEDMVQEVMVKAYLQIKSFHGNSSFSTWLYRIAYNNAISRYRKNKAKFAEIPLDDSLINIKEEEDTTPSTQSPEALRWALKKLDPREQTLLMLYYSENKSISEISRITGQSTSNVKIRLYRLRGRLKKEMSNYDEKE</sequence>
<comment type="similarity">
    <text evidence="1">Belongs to the sigma-70 factor family. ECF subfamily.</text>
</comment>
<name>A0A379DJ98_9PORP</name>
<dbReference type="Gene3D" id="1.10.10.10">
    <property type="entry name" value="Winged helix-like DNA-binding domain superfamily/Winged helix DNA-binding domain"/>
    <property type="match status" value="1"/>
</dbReference>